<gene>
    <name evidence="5" type="ORF">SI7747_10013060</name>
</gene>
<dbReference type="EMBL" id="CACRZD030000010">
    <property type="protein sequence ID" value="CAA6666667.1"/>
    <property type="molecule type" value="Genomic_DNA"/>
</dbReference>
<feature type="region of interest" description="Disordered" evidence="3">
    <location>
        <begin position="62"/>
        <end position="83"/>
    </location>
</feature>
<dbReference type="SUPFAM" id="SSF54928">
    <property type="entry name" value="RNA-binding domain, RBD"/>
    <property type="match status" value="1"/>
</dbReference>
<dbReference type="InterPro" id="IPR035979">
    <property type="entry name" value="RBD_domain_sf"/>
</dbReference>
<evidence type="ECO:0000256" key="1">
    <source>
        <dbReference type="ARBA" id="ARBA00022884"/>
    </source>
</evidence>
<keyword evidence="6" id="KW-1185">Reference proteome</keyword>
<dbReference type="Gene3D" id="3.30.70.330">
    <property type="match status" value="1"/>
</dbReference>
<evidence type="ECO:0000313" key="5">
    <source>
        <dbReference type="EMBL" id="CAA2627407.1"/>
    </source>
</evidence>
<dbReference type="SMART" id="SM00360">
    <property type="entry name" value="RRM"/>
    <property type="match status" value="1"/>
</dbReference>
<dbReference type="AlphaFoldDB" id="A0A7I8J903"/>
<dbReference type="InterPro" id="IPR012677">
    <property type="entry name" value="Nucleotide-bd_a/b_plait_sf"/>
</dbReference>
<dbReference type="EMBL" id="LR743597">
    <property type="protein sequence ID" value="CAA2627407.1"/>
    <property type="molecule type" value="Genomic_DNA"/>
</dbReference>
<protein>
    <recommendedName>
        <fullName evidence="4">RRM domain-containing protein</fullName>
    </recommendedName>
</protein>
<dbReference type="InterPro" id="IPR000504">
    <property type="entry name" value="RRM_dom"/>
</dbReference>
<dbReference type="PANTHER" id="PTHR11176">
    <property type="entry name" value="BOULE-RELATED"/>
    <property type="match status" value="1"/>
</dbReference>
<reference evidence="5 6" key="1">
    <citation type="submission" date="2019-12" db="EMBL/GenBank/DDBJ databases">
        <authorList>
            <person name="Scholz U."/>
            <person name="Mascher M."/>
            <person name="Fiebig A."/>
        </authorList>
    </citation>
    <scope>NUCLEOTIDE SEQUENCE</scope>
</reference>
<evidence type="ECO:0000256" key="3">
    <source>
        <dbReference type="SAM" id="MobiDB-lite"/>
    </source>
</evidence>
<dbReference type="GO" id="GO:0003723">
    <property type="term" value="F:RNA binding"/>
    <property type="evidence" value="ECO:0007669"/>
    <property type="project" value="UniProtKB-UniRule"/>
</dbReference>
<evidence type="ECO:0000259" key="4">
    <source>
        <dbReference type="PROSITE" id="PS50102"/>
    </source>
</evidence>
<proteinExistence type="predicted"/>
<dbReference type="Pfam" id="PF00076">
    <property type="entry name" value="RRM_1"/>
    <property type="match status" value="1"/>
</dbReference>
<dbReference type="PROSITE" id="PS50102">
    <property type="entry name" value="RRM"/>
    <property type="match status" value="1"/>
</dbReference>
<dbReference type="Proteomes" id="UP001189122">
    <property type="component" value="Unassembled WGS sequence"/>
</dbReference>
<keyword evidence="1 2" id="KW-0694">RNA-binding</keyword>
<feature type="domain" description="RRM" evidence="4">
    <location>
        <begin position="1"/>
        <end position="62"/>
    </location>
</feature>
<organism evidence="5">
    <name type="scientific">Spirodela intermedia</name>
    <name type="common">Intermediate duckweed</name>
    <dbReference type="NCBI Taxonomy" id="51605"/>
    <lineage>
        <taxon>Eukaryota</taxon>
        <taxon>Viridiplantae</taxon>
        <taxon>Streptophyta</taxon>
        <taxon>Embryophyta</taxon>
        <taxon>Tracheophyta</taxon>
        <taxon>Spermatophyta</taxon>
        <taxon>Magnoliopsida</taxon>
        <taxon>Liliopsida</taxon>
        <taxon>Araceae</taxon>
        <taxon>Lemnoideae</taxon>
        <taxon>Spirodela</taxon>
    </lineage>
</organism>
<evidence type="ECO:0000256" key="2">
    <source>
        <dbReference type="PROSITE-ProRule" id="PRU00176"/>
    </source>
</evidence>
<evidence type="ECO:0000313" key="6">
    <source>
        <dbReference type="Proteomes" id="UP001189122"/>
    </source>
</evidence>
<sequence>MRRYFDQFGEIQEAVVIRDKTTGRSKGYGFVTFKDAESAQRACQDPSPVIDGRRANCNLASLGASTHSRSRPPTPSPSTTYHAPSTPTAATFYHQPTHYPLPFSVCGYYGVCGGGHNQFSPYYGAGAAELGVFHNFYPYYPQMLQYPYLPRVLVAESSPRRRPWLPLQVRTLPPLPHSCCIPESLRRSRHRADR</sequence>
<dbReference type="PANTHER" id="PTHR11176:SF22">
    <property type="entry name" value="RNA-BINDING PROTEIN 38-LIKE ISOFORM X1"/>
    <property type="match status" value="1"/>
</dbReference>
<name>A0A7I8J903_SPIIN</name>
<accession>A0A7I8J903</accession>